<dbReference type="Gene3D" id="3.50.50.60">
    <property type="entry name" value="FAD/NAD(P)-binding domain"/>
    <property type="match status" value="1"/>
</dbReference>
<proteinExistence type="predicted"/>
<dbReference type="PANTHER" id="PTHR40254">
    <property type="entry name" value="BLR0577 PROTEIN"/>
    <property type="match status" value="1"/>
</dbReference>
<evidence type="ECO:0000313" key="3">
    <source>
        <dbReference type="Proteomes" id="UP000663929"/>
    </source>
</evidence>
<gene>
    <name evidence="2" type="ORF">J3U87_25570</name>
</gene>
<evidence type="ECO:0000259" key="1">
    <source>
        <dbReference type="Pfam" id="PF13454"/>
    </source>
</evidence>
<reference evidence="2" key="1">
    <citation type="submission" date="2021-03" db="EMBL/GenBank/DDBJ databases">
        <title>Acanthopleuribacteraceae sp. M133.</title>
        <authorList>
            <person name="Wang G."/>
        </authorList>
    </citation>
    <scope>NUCLEOTIDE SEQUENCE</scope>
    <source>
        <strain evidence="2">M133</strain>
    </source>
</reference>
<organism evidence="2 3">
    <name type="scientific">Sulfidibacter corallicola</name>
    <dbReference type="NCBI Taxonomy" id="2818388"/>
    <lineage>
        <taxon>Bacteria</taxon>
        <taxon>Pseudomonadati</taxon>
        <taxon>Acidobacteriota</taxon>
        <taxon>Holophagae</taxon>
        <taxon>Acanthopleuribacterales</taxon>
        <taxon>Acanthopleuribacteraceae</taxon>
        <taxon>Sulfidibacter</taxon>
    </lineage>
</organism>
<dbReference type="EMBL" id="CP071793">
    <property type="protein sequence ID" value="QTD48968.1"/>
    <property type="molecule type" value="Genomic_DNA"/>
</dbReference>
<keyword evidence="3" id="KW-1185">Reference proteome</keyword>
<name>A0A8A4TJJ6_SULCO</name>
<dbReference type="InterPro" id="IPR052189">
    <property type="entry name" value="L-asp_N-monooxygenase_NS-form"/>
</dbReference>
<dbReference type="PANTHER" id="PTHR40254:SF1">
    <property type="entry name" value="BLR0577 PROTEIN"/>
    <property type="match status" value="1"/>
</dbReference>
<dbReference type="InterPro" id="IPR038732">
    <property type="entry name" value="HpyO/CreE_NAD-binding"/>
</dbReference>
<feature type="domain" description="FAD-dependent urate hydroxylase HpyO/Asp monooxygenase CreE-like FAD/NAD(P)-binding" evidence="1">
    <location>
        <begin position="8"/>
        <end position="158"/>
    </location>
</feature>
<dbReference type="Proteomes" id="UP000663929">
    <property type="component" value="Chromosome"/>
</dbReference>
<protein>
    <submittedName>
        <fullName evidence="2">FAD/NAD(P)-binding protein</fullName>
    </submittedName>
</protein>
<sequence>MTAPSHIALVGCGFTGTSAFFQLVDGYPVEEITIFEASGEFGPGYPYRLDDCPDYLINNTTDTMCLVPSNTRAFVTWLKGKPELAPDFDERGHLPRSVFGRFLKDVFESTGTVAAIKGIRVNLVPHEVIDMDEDPQGRVTLHWNGGRTTVDKAILTTGRCPDLDRVPPAPAEGATYVASHIRNADLDEVPLDAKVHVLGASLSAYDVVNRLFSPSTGCAFHRDERGTLQFEPGPNQRRVLLCSRSGRLKAMQSRHERDLERTEVTPDRLRRQARAGALDLPTLAEMIRKEADHHGAVIDWDAVRDPYADCSTAAEVDQRAGDLLDEAIADAADPSRLNFLVDFFDDARDDLWQCFGEQLLTAADERTFRNRLETAVLAYAAPCPVPTAEKLLALHRAGRLSFVKGVRAIGTTPTGQYEIEHEHGTETARVLVNTTGSVNLDVVHDDQPALVRNLVRKGLIGAYRREGQPMKGAAVDMRTYRSRDARSIYIASMLLWGPGIFTSSAYTMARVVEQLLAELFSEDS</sequence>
<accession>A0A8A4TJJ6</accession>
<dbReference type="RefSeq" id="WP_237378617.1">
    <property type="nucleotide sequence ID" value="NZ_CP071793.1"/>
</dbReference>
<evidence type="ECO:0000313" key="2">
    <source>
        <dbReference type="EMBL" id="QTD48968.1"/>
    </source>
</evidence>
<dbReference type="Pfam" id="PF13454">
    <property type="entry name" value="NAD_binding_9"/>
    <property type="match status" value="1"/>
</dbReference>
<dbReference type="SUPFAM" id="SSF51905">
    <property type="entry name" value="FAD/NAD(P)-binding domain"/>
    <property type="match status" value="1"/>
</dbReference>
<dbReference type="AlphaFoldDB" id="A0A8A4TJJ6"/>
<dbReference type="InterPro" id="IPR036188">
    <property type="entry name" value="FAD/NAD-bd_sf"/>
</dbReference>
<dbReference type="KEGG" id="scor:J3U87_25570"/>